<accession>A0A852VHP3</accession>
<comment type="caution">
    <text evidence="1">The sequence shown here is derived from an EMBL/GenBank/DDBJ whole genome shotgun (WGS) entry which is preliminary data.</text>
</comment>
<gene>
    <name evidence="1" type="ORF">HDF08_003252</name>
</gene>
<evidence type="ECO:0000313" key="1">
    <source>
        <dbReference type="EMBL" id="NYF91150.1"/>
    </source>
</evidence>
<sequence>MSNMTKWTTQHLVEKGNKHGLSGVHPDWGMHPSWIAGIEGLDAYNRWVSEVLMPIVFQWIDENYDEVYASVPPDLEDDVGVVIASAFEIVKGMQNYTDGENKAQEFATAHGHGQVDLTTINPVWTDIISKVRNDTTAEFQKYKGVLKDTI</sequence>
<reference evidence="1 2" key="1">
    <citation type="submission" date="2020-07" db="EMBL/GenBank/DDBJ databases">
        <title>Genomic Encyclopedia of Type Strains, Phase IV (KMG-V): Genome sequencing to study the core and pangenomes of soil and plant-associated prokaryotes.</title>
        <authorList>
            <person name="Whitman W."/>
        </authorList>
    </citation>
    <scope>NUCLEOTIDE SEQUENCE [LARGE SCALE GENOMIC DNA]</scope>
    <source>
        <strain evidence="1 2">M8UP22</strain>
    </source>
</reference>
<dbReference type="AlphaFoldDB" id="A0A852VHP3"/>
<dbReference type="EMBL" id="JACCCU010000002">
    <property type="protein sequence ID" value="NYF91150.1"/>
    <property type="molecule type" value="Genomic_DNA"/>
</dbReference>
<name>A0A852VHP3_9BACT</name>
<protein>
    <submittedName>
        <fullName evidence="1">Uncharacterized protein</fullName>
    </submittedName>
</protein>
<dbReference type="Proteomes" id="UP000564385">
    <property type="component" value="Unassembled WGS sequence"/>
</dbReference>
<evidence type="ECO:0000313" key="2">
    <source>
        <dbReference type="Proteomes" id="UP000564385"/>
    </source>
</evidence>
<proteinExistence type="predicted"/>
<organism evidence="1 2">
    <name type="scientific">Tunturiibacter lichenicola</name>
    <dbReference type="NCBI Taxonomy" id="2051959"/>
    <lineage>
        <taxon>Bacteria</taxon>
        <taxon>Pseudomonadati</taxon>
        <taxon>Acidobacteriota</taxon>
        <taxon>Terriglobia</taxon>
        <taxon>Terriglobales</taxon>
        <taxon>Acidobacteriaceae</taxon>
        <taxon>Tunturiibacter</taxon>
    </lineage>
</organism>